<evidence type="ECO:0000256" key="3">
    <source>
        <dbReference type="ARBA" id="ARBA00023163"/>
    </source>
</evidence>
<organism evidence="7 11">
    <name type="scientific">Carbonactinospora thermoautotrophica</name>
    <dbReference type="NCBI Taxonomy" id="1469144"/>
    <lineage>
        <taxon>Bacteria</taxon>
        <taxon>Bacillati</taxon>
        <taxon>Actinomycetota</taxon>
        <taxon>Actinomycetes</taxon>
        <taxon>Kitasatosporales</taxon>
        <taxon>Carbonactinosporaceae</taxon>
        <taxon>Carbonactinospora</taxon>
    </lineage>
</organism>
<evidence type="ECO:0000256" key="2">
    <source>
        <dbReference type="ARBA" id="ARBA00023125"/>
    </source>
</evidence>
<reference evidence="10" key="1">
    <citation type="submission" date="2015-02" db="EMBL/GenBank/DDBJ databases">
        <title>Physiological reanalysis, assessment of diazotrophy, and genome sequences of multiple isolates of Streptomyces thermoautotrophicus.</title>
        <authorList>
            <person name="MacKellar D.C."/>
            <person name="Lieber L."/>
            <person name="Norman J."/>
            <person name="Bolger A."/>
            <person name="Tobin C."/>
            <person name="Murray J.W."/>
            <person name="Friesen M."/>
            <person name="Prell J."/>
        </authorList>
    </citation>
    <scope>NUCLEOTIDE SEQUENCE [LARGE SCALE GENOMIC DNA]</scope>
    <source>
        <strain evidence="10">UBT1</strain>
    </source>
</reference>
<dbReference type="Pfam" id="PF17932">
    <property type="entry name" value="TetR_C_24"/>
    <property type="match status" value="1"/>
</dbReference>
<reference evidence="7 11" key="2">
    <citation type="submission" date="2015-02" db="EMBL/GenBank/DDBJ databases">
        <title>Physiological reanalysis, assessment of diazotrophy, and genome sequences of multiple isolates of Streptomyces thermoautotrophicus.</title>
        <authorList>
            <person name="MacKellar D.C."/>
            <person name="Lieber L."/>
            <person name="Norman J."/>
            <person name="Bolger A."/>
            <person name="Tobin C."/>
            <person name="Murray J.W."/>
            <person name="Prell J."/>
        </authorList>
    </citation>
    <scope>NUCLEOTIDE SEQUENCE [LARGE SCALE GENOMIC DNA]</scope>
    <source>
        <strain evidence="7 11">UBT1</strain>
    </source>
</reference>
<evidence type="ECO:0000256" key="4">
    <source>
        <dbReference type="PROSITE-ProRule" id="PRU00335"/>
    </source>
</evidence>
<evidence type="ECO:0000313" key="6">
    <source>
        <dbReference type="EMBL" id="KWX00689.1"/>
    </source>
</evidence>
<dbReference type="GO" id="GO:0045892">
    <property type="term" value="P:negative regulation of DNA-templated transcription"/>
    <property type="evidence" value="ECO:0007669"/>
    <property type="project" value="UniProtKB-ARBA"/>
</dbReference>
<dbReference type="InterPro" id="IPR041490">
    <property type="entry name" value="KstR2_TetR_C"/>
</dbReference>
<feature type="domain" description="HTH tetR-type" evidence="5">
    <location>
        <begin position="10"/>
        <end position="70"/>
    </location>
</feature>
<keyword evidence="3" id="KW-0804">Transcription</keyword>
<dbReference type="PRINTS" id="PR00455">
    <property type="entry name" value="HTHTETR"/>
</dbReference>
<dbReference type="PROSITE" id="PS01081">
    <property type="entry name" value="HTH_TETR_1"/>
    <property type="match status" value="1"/>
</dbReference>
<dbReference type="InterPro" id="IPR009057">
    <property type="entry name" value="Homeodomain-like_sf"/>
</dbReference>
<accession>A0A132N5Q9</accession>
<dbReference type="Gene3D" id="1.10.357.10">
    <property type="entry name" value="Tetracycline Repressor, domain 2"/>
    <property type="match status" value="1"/>
</dbReference>
<dbReference type="EMBL" id="JYIJ01000012">
    <property type="protein sequence ID" value="KWX05327.1"/>
    <property type="molecule type" value="Genomic_DNA"/>
</dbReference>
<protein>
    <submittedName>
        <fullName evidence="6">Regulatory protein TetR</fullName>
    </submittedName>
    <submittedName>
        <fullName evidence="7">TetR family transcriptional regulator</fullName>
    </submittedName>
</protein>
<dbReference type="EMBL" id="JYIK01001002">
    <property type="protein sequence ID" value="KWX08202.1"/>
    <property type="molecule type" value="Genomic_DNA"/>
</dbReference>
<dbReference type="GO" id="GO:0003700">
    <property type="term" value="F:DNA-binding transcription factor activity"/>
    <property type="evidence" value="ECO:0007669"/>
    <property type="project" value="TreeGrafter"/>
</dbReference>
<dbReference type="Proteomes" id="UP000070188">
    <property type="component" value="Unassembled WGS sequence"/>
</dbReference>
<dbReference type="OrthoDB" id="9179041at2"/>
<keyword evidence="9" id="KW-1185">Reference proteome</keyword>
<reference evidence="9" key="4">
    <citation type="submission" date="2015-04" db="EMBL/GenBank/DDBJ databases">
        <title>Physiological reanalysis, assessment of diazotrophy, and genome sequences of multiple isolates of Streptomyces thermoautotrophicus.</title>
        <authorList>
            <person name="MacKellar D.C."/>
            <person name="Lieber L."/>
            <person name="Norman J."/>
            <person name="Bolger A."/>
            <person name="Tobin C."/>
            <person name="Murray J.W."/>
            <person name="Chang R."/>
            <person name="Ford T."/>
            <person name="Nguyen P.Q."/>
            <person name="Woodward J."/>
            <person name="Permingeat H."/>
            <person name="Joshi N.S."/>
            <person name="Silver P.A."/>
            <person name="Usadel B."/>
            <person name="Rutherford A.W."/>
            <person name="Friesen M."/>
            <person name="Prell J."/>
        </authorList>
    </citation>
    <scope>NUCLEOTIDE SEQUENCE [LARGE SCALE GENOMIC DNA]</scope>
    <source>
        <strain evidence="9">H1</strain>
    </source>
</reference>
<dbReference type="PROSITE" id="PS50977">
    <property type="entry name" value="HTH_TETR_2"/>
    <property type="match status" value="1"/>
</dbReference>
<dbReference type="EMBL" id="LAXD01000001">
    <property type="protein sequence ID" value="KWX00689.1"/>
    <property type="molecule type" value="Genomic_DNA"/>
</dbReference>
<keyword evidence="2 4" id="KW-0238">DNA-binding</keyword>
<dbReference type="SUPFAM" id="SSF46689">
    <property type="entry name" value="Homeodomain-like"/>
    <property type="match status" value="1"/>
</dbReference>
<dbReference type="Proteomes" id="UP000070659">
    <property type="component" value="Unassembled WGS sequence"/>
</dbReference>
<proteinExistence type="predicted"/>
<evidence type="ECO:0000313" key="9">
    <source>
        <dbReference type="Proteomes" id="UP000070188"/>
    </source>
</evidence>
<dbReference type="InterPro" id="IPR036271">
    <property type="entry name" value="Tet_transcr_reg_TetR-rel_C_sf"/>
</dbReference>
<dbReference type="Pfam" id="PF00440">
    <property type="entry name" value="TetR_N"/>
    <property type="match status" value="1"/>
</dbReference>
<evidence type="ECO:0000256" key="1">
    <source>
        <dbReference type="ARBA" id="ARBA00023015"/>
    </source>
</evidence>
<dbReference type="InterPro" id="IPR023772">
    <property type="entry name" value="DNA-bd_HTH_TetR-type_CS"/>
</dbReference>
<dbReference type="GO" id="GO:0000976">
    <property type="term" value="F:transcription cis-regulatory region binding"/>
    <property type="evidence" value="ECO:0007669"/>
    <property type="project" value="TreeGrafter"/>
</dbReference>
<dbReference type="AlphaFoldDB" id="A0A132N5Q9"/>
<dbReference type="FunFam" id="1.10.10.60:FF:000141">
    <property type="entry name" value="TetR family transcriptional regulator"/>
    <property type="match status" value="1"/>
</dbReference>
<evidence type="ECO:0000313" key="10">
    <source>
        <dbReference type="Proteomes" id="UP000070598"/>
    </source>
</evidence>
<name>A0A132N5Q9_9ACTN</name>
<evidence type="ECO:0000313" key="8">
    <source>
        <dbReference type="EMBL" id="KWX08202.1"/>
    </source>
</evidence>
<evidence type="ECO:0000313" key="11">
    <source>
        <dbReference type="Proteomes" id="UP000070659"/>
    </source>
</evidence>
<dbReference type="Gene3D" id="1.10.10.60">
    <property type="entry name" value="Homeodomain-like"/>
    <property type="match status" value="1"/>
</dbReference>
<dbReference type="RefSeq" id="WP_066886356.1">
    <property type="nucleotide sequence ID" value="NZ_CP171739.1"/>
</dbReference>
<evidence type="ECO:0000313" key="7">
    <source>
        <dbReference type="EMBL" id="KWX05327.1"/>
    </source>
</evidence>
<dbReference type="InterPro" id="IPR001647">
    <property type="entry name" value="HTH_TetR"/>
</dbReference>
<dbReference type="SUPFAM" id="SSF48498">
    <property type="entry name" value="Tetracyclin repressor-like, C-terminal domain"/>
    <property type="match status" value="1"/>
</dbReference>
<dbReference type="PANTHER" id="PTHR30055:SF237">
    <property type="entry name" value="TRANSCRIPTIONAL REPRESSOR MCE3R"/>
    <property type="match status" value="1"/>
</dbReference>
<dbReference type="InterPro" id="IPR050109">
    <property type="entry name" value="HTH-type_TetR-like_transc_reg"/>
</dbReference>
<dbReference type="Proteomes" id="UP000070598">
    <property type="component" value="Unassembled WGS sequence"/>
</dbReference>
<dbReference type="PATRIC" id="fig|1469144.10.peg.1859"/>
<comment type="caution">
    <text evidence="7">The sequence shown here is derived from an EMBL/GenBank/DDBJ whole genome shotgun (WGS) entry which is preliminary data.</text>
</comment>
<sequence>MGAVTKRAANSRREEILRAAAKMFASRGFHGVSIDDIGAAVGISGPGLYRHFASKEAMLAEMLIGISERLLAGGMERVEDVAGPREALDELVRFHVDFALDNPELITVHDRDLASLPENEQRRVRQLQRRYVEIWVEVIRGLLPEAGEDQARAAAHAVFGLLNSTPHSLRLDRDAMADMLHRMAIAALLTPGAVSGRPVLTRAEGS</sequence>
<evidence type="ECO:0000259" key="5">
    <source>
        <dbReference type="PROSITE" id="PS50977"/>
    </source>
</evidence>
<dbReference type="PANTHER" id="PTHR30055">
    <property type="entry name" value="HTH-TYPE TRANSCRIPTIONAL REGULATOR RUTR"/>
    <property type="match status" value="1"/>
</dbReference>
<dbReference type="STRING" id="1469144.LI90_1712"/>
<gene>
    <name evidence="6" type="ORF">LI90_1712</name>
    <name evidence="7" type="ORF">TH66_03615</name>
    <name evidence="8" type="ORF">TR74_16005</name>
</gene>
<feature type="DNA-binding region" description="H-T-H motif" evidence="4">
    <location>
        <begin position="33"/>
        <end position="52"/>
    </location>
</feature>
<reference evidence="6" key="3">
    <citation type="submission" date="2015-04" db="EMBL/GenBank/DDBJ databases">
        <title>Physiological reanalysis, assessment of diazotrophy, and genome sequences of multiple isolates of Streptomyces thermoautotrophicus.</title>
        <authorList>
            <person name="MacKellar D.C."/>
            <person name="Lieber L."/>
            <person name="Norman J."/>
            <person name="Bolger A."/>
            <person name="Tobin C."/>
            <person name="Murray J.W."/>
            <person name="Woodward J."/>
            <person name="Friesen M."/>
            <person name="Prell J."/>
        </authorList>
    </citation>
    <scope>NUCLEOTIDE SEQUENCE [LARGE SCALE GENOMIC DNA]</scope>
    <source>
        <strain evidence="6">H1</strain>
    </source>
</reference>
<keyword evidence="1" id="KW-0805">Transcription regulation</keyword>